<evidence type="ECO:0000313" key="3">
    <source>
        <dbReference type="Proteomes" id="UP000077266"/>
    </source>
</evidence>
<dbReference type="Proteomes" id="UP000077266">
    <property type="component" value="Unassembled WGS sequence"/>
</dbReference>
<evidence type="ECO:0000256" key="1">
    <source>
        <dbReference type="SAM" id="MobiDB-lite"/>
    </source>
</evidence>
<gene>
    <name evidence="2" type="ORF">EXIGLDRAFT_833249</name>
</gene>
<evidence type="ECO:0000313" key="2">
    <source>
        <dbReference type="EMBL" id="KZV96980.1"/>
    </source>
</evidence>
<reference evidence="2 3" key="1">
    <citation type="journal article" date="2016" name="Mol. Biol. Evol.">
        <title>Comparative Genomics of Early-Diverging Mushroom-Forming Fungi Provides Insights into the Origins of Lignocellulose Decay Capabilities.</title>
        <authorList>
            <person name="Nagy L.G."/>
            <person name="Riley R."/>
            <person name="Tritt A."/>
            <person name="Adam C."/>
            <person name="Daum C."/>
            <person name="Floudas D."/>
            <person name="Sun H."/>
            <person name="Yadav J.S."/>
            <person name="Pangilinan J."/>
            <person name="Larsson K.H."/>
            <person name="Matsuura K."/>
            <person name="Barry K."/>
            <person name="Labutti K."/>
            <person name="Kuo R."/>
            <person name="Ohm R.A."/>
            <person name="Bhattacharya S.S."/>
            <person name="Shirouzu T."/>
            <person name="Yoshinaga Y."/>
            <person name="Martin F.M."/>
            <person name="Grigoriev I.V."/>
            <person name="Hibbett D.S."/>
        </authorList>
    </citation>
    <scope>NUCLEOTIDE SEQUENCE [LARGE SCALE GENOMIC DNA]</scope>
    <source>
        <strain evidence="2 3">HHB12029</strain>
    </source>
</reference>
<dbReference type="EMBL" id="KV425936">
    <property type="protein sequence ID" value="KZV96980.1"/>
    <property type="molecule type" value="Genomic_DNA"/>
</dbReference>
<keyword evidence="3" id="KW-1185">Reference proteome</keyword>
<feature type="region of interest" description="Disordered" evidence="1">
    <location>
        <begin position="12"/>
        <end position="36"/>
    </location>
</feature>
<dbReference type="InParanoid" id="A0A165KW52"/>
<sequence length="360" mass="39465">MILSRWHSFNNDPTQYFSQEPASMSRANSTQGTAGRGLASLWREEQGAAESPTSTLVRSTASPPILQLGPDGMSEHASTIDSAEIRTPKLRVHKSKNEAYDSDAYPRGAFGDAGLAVPVASRHVEKWRAGTPTAVVMPSDHPLIQTPGERLSPAERTPTFLSVYDPPLFSSDPDLHLGGARRLSNHDYFNQRRRSYAESSGHREHESAQPDIAAVQAGRFAGMVVRFVLLPVLSILHLVLGWAQSITAGAIESGRVFVAVDDSAKIDLLFSGDKSVIGSAWLGFWRLFVSPVLRILAAVLHFARVVLALPAATVSVVIERVERTDGVWRQFVDPLMYGETLGDKLGGAWRAWERFAWKDL</sequence>
<dbReference type="OrthoDB" id="10491706at2759"/>
<feature type="compositionally biased region" description="Polar residues" evidence="1">
    <location>
        <begin position="12"/>
        <end position="33"/>
    </location>
</feature>
<accession>A0A165KW52</accession>
<organism evidence="2 3">
    <name type="scientific">Exidia glandulosa HHB12029</name>
    <dbReference type="NCBI Taxonomy" id="1314781"/>
    <lineage>
        <taxon>Eukaryota</taxon>
        <taxon>Fungi</taxon>
        <taxon>Dikarya</taxon>
        <taxon>Basidiomycota</taxon>
        <taxon>Agaricomycotina</taxon>
        <taxon>Agaricomycetes</taxon>
        <taxon>Auriculariales</taxon>
        <taxon>Exidiaceae</taxon>
        <taxon>Exidia</taxon>
    </lineage>
</organism>
<name>A0A165KW52_EXIGL</name>
<proteinExistence type="predicted"/>
<protein>
    <submittedName>
        <fullName evidence="2">Uncharacterized protein</fullName>
    </submittedName>
</protein>
<dbReference type="AlphaFoldDB" id="A0A165KW52"/>